<dbReference type="NCBIfam" id="TIGR00257">
    <property type="entry name" value="IMPACT_YIGZ"/>
    <property type="match status" value="1"/>
</dbReference>
<dbReference type="Proteomes" id="UP000449710">
    <property type="component" value="Unassembled WGS sequence"/>
</dbReference>
<name>A0AA43XN47_9CLOT</name>
<gene>
    <name evidence="4" type="ORF">ISALK_10710</name>
</gene>
<dbReference type="EMBL" id="SUMG01000014">
    <property type="protein sequence ID" value="NBG88970.1"/>
    <property type="molecule type" value="Genomic_DNA"/>
</dbReference>
<dbReference type="GO" id="GO:0005737">
    <property type="term" value="C:cytoplasm"/>
    <property type="evidence" value="ECO:0007669"/>
    <property type="project" value="TreeGrafter"/>
</dbReference>
<reference evidence="4 5" key="1">
    <citation type="submission" date="2019-04" db="EMBL/GenBank/DDBJ databases">
        <title>Isachenkonia alkalipeptolytica gen. nov. sp. nov. a new anaerobic, alkiliphilic organothrophic bacterium capable to reduce synthesized ferrihydrite isolated from a soda lake.</title>
        <authorList>
            <person name="Toshchakov S.V."/>
            <person name="Zavarzina D.G."/>
            <person name="Zhilina T.N."/>
            <person name="Kostrikina N.A."/>
            <person name="Kublanov I.V."/>
        </authorList>
    </citation>
    <scope>NUCLEOTIDE SEQUENCE [LARGE SCALE GENOMIC DNA]</scope>
    <source>
        <strain evidence="4 5">Z-1701</strain>
    </source>
</reference>
<dbReference type="InterPro" id="IPR001498">
    <property type="entry name" value="Impact_N"/>
</dbReference>
<dbReference type="GO" id="GO:0006446">
    <property type="term" value="P:regulation of translational initiation"/>
    <property type="evidence" value="ECO:0007669"/>
    <property type="project" value="TreeGrafter"/>
</dbReference>
<dbReference type="Pfam" id="PF01205">
    <property type="entry name" value="Impact_N"/>
    <property type="match status" value="1"/>
</dbReference>
<evidence type="ECO:0000259" key="2">
    <source>
        <dbReference type="Pfam" id="PF01205"/>
    </source>
</evidence>
<dbReference type="InterPro" id="IPR020569">
    <property type="entry name" value="UPF0029_Impact_CS"/>
</dbReference>
<dbReference type="PROSITE" id="PS00910">
    <property type="entry name" value="UPF0029"/>
    <property type="match status" value="1"/>
</dbReference>
<organism evidence="4 5">
    <name type="scientific">Isachenkonia alkalipeptolytica</name>
    <dbReference type="NCBI Taxonomy" id="2565777"/>
    <lineage>
        <taxon>Bacteria</taxon>
        <taxon>Bacillati</taxon>
        <taxon>Bacillota</taxon>
        <taxon>Clostridia</taxon>
        <taxon>Eubacteriales</taxon>
        <taxon>Clostridiaceae</taxon>
        <taxon>Isachenkonia</taxon>
    </lineage>
</organism>
<dbReference type="Gene3D" id="3.30.230.30">
    <property type="entry name" value="Impact, N-terminal domain"/>
    <property type="match status" value="1"/>
</dbReference>
<dbReference type="InterPro" id="IPR015269">
    <property type="entry name" value="UPF0029_Impact_C"/>
</dbReference>
<dbReference type="RefSeq" id="WP_160722155.1">
    <property type="nucleotide sequence ID" value="NZ_SUMG01000014.1"/>
</dbReference>
<comment type="similarity">
    <text evidence="1">Belongs to the IMPACT family.</text>
</comment>
<evidence type="ECO:0000256" key="1">
    <source>
        <dbReference type="ARBA" id="ARBA00007665"/>
    </source>
</evidence>
<dbReference type="InterPro" id="IPR020568">
    <property type="entry name" value="Ribosomal_Su5_D2-typ_SF"/>
</dbReference>
<dbReference type="InterPro" id="IPR036956">
    <property type="entry name" value="Impact_N_sf"/>
</dbReference>
<dbReference type="SUPFAM" id="SSF54211">
    <property type="entry name" value="Ribosomal protein S5 domain 2-like"/>
    <property type="match status" value="1"/>
</dbReference>
<protein>
    <submittedName>
        <fullName evidence="4">YigZ family protein</fullName>
    </submittedName>
</protein>
<dbReference type="InterPro" id="IPR023582">
    <property type="entry name" value="Impact"/>
</dbReference>
<evidence type="ECO:0000313" key="5">
    <source>
        <dbReference type="Proteomes" id="UP000449710"/>
    </source>
</evidence>
<dbReference type="InterPro" id="IPR015796">
    <property type="entry name" value="Impact_YigZ-like"/>
</dbReference>
<evidence type="ECO:0000259" key="3">
    <source>
        <dbReference type="Pfam" id="PF09186"/>
    </source>
</evidence>
<dbReference type="SUPFAM" id="SSF54980">
    <property type="entry name" value="EF-G C-terminal domain-like"/>
    <property type="match status" value="1"/>
</dbReference>
<dbReference type="InterPro" id="IPR035647">
    <property type="entry name" value="EFG_III/V"/>
</dbReference>
<dbReference type="PANTHER" id="PTHR16301:SF20">
    <property type="entry name" value="IMPACT FAMILY MEMBER YIGZ"/>
    <property type="match status" value="1"/>
</dbReference>
<feature type="domain" description="Impact N-terminal" evidence="2">
    <location>
        <begin position="22"/>
        <end position="127"/>
    </location>
</feature>
<sequence>MIIIYKKYKKIEKEDSCEIIIQKSSFIGFGAPITSEEEAQSLIAKTKKSYPDANHHVYAYIVGKNYEIQRFSDDGEPSGTAGKPILEIMKKEELVDSLIIVTRYFGGIKLGAGGLIRAYAKSAKEVLGLSGVVTMQLYELMNLEFEYHHWGKVENEIRNQKFFKLKSVDYDEKVHCQVYIAPEDVAKAKKAFMDLTAGQGNMVRDSQEYIKEE</sequence>
<dbReference type="AlphaFoldDB" id="A0AA43XN47"/>
<dbReference type="Pfam" id="PF09186">
    <property type="entry name" value="DUF1949"/>
    <property type="match status" value="1"/>
</dbReference>
<accession>A0AA43XN47</accession>
<dbReference type="PANTHER" id="PTHR16301">
    <property type="entry name" value="IMPACT-RELATED"/>
    <property type="match status" value="1"/>
</dbReference>
<evidence type="ECO:0000313" key="4">
    <source>
        <dbReference type="EMBL" id="NBG88970.1"/>
    </source>
</evidence>
<feature type="domain" description="UPF0029" evidence="3">
    <location>
        <begin position="143"/>
        <end position="199"/>
    </location>
</feature>
<proteinExistence type="inferred from homology"/>
<comment type="caution">
    <text evidence="4">The sequence shown here is derived from an EMBL/GenBank/DDBJ whole genome shotgun (WGS) entry which is preliminary data.</text>
</comment>
<keyword evidence="5" id="KW-1185">Reference proteome</keyword>